<evidence type="ECO:0000256" key="2">
    <source>
        <dbReference type="ARBA" id="ARBA00022723"/>
    </source>
</evidence>
<dbReference type="PROSITE" id="PS51007">
    <property type="entry name" value="CYTC"/>
    <property type="match status" value="1"/>
</dbReference>
<dbReference type="GO" id="GO:0009055">
    <property type="term" value="F:electron transfer activity"/>
    <property type="evidence" value="ECO:0007669"/>
    <property type="project" value="InterPro"/>
</dbReference>
<feature type="signal peptide" evidence="5">
    <location>
        <begin position="1"/>
        <end position="18"/>
    </location>
</feature>
<dbReference type="EMBL" id="CBTJ020000111">
    <property type="protein sequence ID" value="CDI04415.1"/>
    <property type="molecule type" value="Genomic_DNA"/>
</dbReference>
<keyword evidence="3 4" id="KW-0408">Iron</keyword>
<evidence type="ECO:0000256" key="4">
    <source>
        <dbReference type="PROSITE-ProRule" id="PRU00433"/>
    </source>
</evidence>
<keyword evidence="5" id="KW-0732">Signal</keyword>
<sequence length="132" mass="14635">MRFAFITVLLVLSFSTHAETPADFQKQFAAQAQQENPAFTGFSAEQGQRFYANTHGKEWSCASCHSQNPKAIGQHIATGKTLAPLAPAASPERFTRPDKVEKWFKRNCNEVLGRACTAQEKGDVLSYLLSVR</sequence>
<dbReference type="GO" id="GO:0020037">
    <property type="term" value="F:heme binding"/>
    <property type="evidence" value="ECO:0007669"/>
    <property type="project" value="InterPro"/>
</dbReference>
<protein>
    <recommendedName>
        <fullName evidence="6">Cytochrome c domain-containing protein</fullName>
    </recommendedName>
</protein>
<reference evidence="7" key="1">
    <citation type="submission" date="2013-07" db="EMBL/GenBank/DDBJ databases">
        <authorList>
            <person name="McIlroy S."/>
        </authorList>
    </citation>
    <scope>NUCLEOTIDE SEQUENCE [LARGE SCALE GENOMIC DNA]</scope>
    <source>
        <strain evidence="7">Run_A_D11</strain>
    </source>
</reference>
<dbReference type="Gene3D" id="1.10.760.10">
    <property type="entry name" value="Cytochrome c-like domain"/>
    <property type="match status" value="1"/>
</dbReference>
<dbReference type="Pfam" id="PF09086">
    <property type="entry name" value="DUF1924"/>
    <property type="match status" value="1"/>
</dbReference>
<dbReference type="Proteomes" id="UP000035760">
    <property type="component" value="Unassembled WGS sequence"/>
</dbReference>
<proteinExistence type="predicted"/>
<keyword evidence="8" id="KW-1185">Reference proteome</keyword>
<evidence type="ECO:0000313" key="7">
    <source>
        <dbReference type="EMBL" id="CDI04415.1"/>
    </source>
</evidence>
<feature type="chain" id="PRO_5004878262" description="Cytochrome c domain-containing protein" evidence="5">
    <location>
        <begin position="19"/>
        <end position="132"/>
    </location>
</feature>
<reference evidence="7" key="2">
    <citation type="submission" date="2014-03" db="EMBL/GenBank/DDBJ databases">
        <title>Candidatus Competibacter-lineage genomes retrieved from metagenomes reveal functional metabolic diversity.</title>
        <authorList>
            <person name="McIlroy S.J."/>
            <person name="Albertsen M."/>
            <person name="Andresen E.K."/>
            <person name="Saunders A.M."/>
            <person name="Kristiansen R."/>
            <person name="Stokholm-Bjerregaard M."/>
            <person name="Nielsen K.L."/>
            <person name="Nielsen P.H."/>
        </authorList>
    </citation>
    <scope>NUCLEOTIDE SEQUENCE</scope>
    <source>
        <strain evidence="7">Run_A_D11</strain>
    </source>
</reference>
<organism evidence="7 8">
    <name type="scientific">Candidatus Competibacter denitrificans Run_A_D11</name>
    <dbReference type="NCBI Taxonomy" id="1400863"/>
    <lineage>
        <taxon>Bacteria</taxon>
        <taxon>Pseudomonadati</taxon>
        <taxon>Pseudomonadota</taxon>
        <taxon>Gammaproteobacteria</taxon>
        <taxon>Candidatus Competibacteraceae</taxon>
        <taxon>Candidatus Competibacter</taxon>
    </lineage>
</organism>
<keyword evidence="1 4" id="KW-0349">Heme</keyword>
<evidence type="ECO:0000256" key="5">
    <source>
        <dbReference type="SAM" id="SignalP"/>
    </source>
</evidence>
<dbReference type="RefSeq" id="WP_048676633.1">
    <property type="nucleotide sequence ID" value="NZ_CBTJ020000111.1"/>
</dbReference>
<dbReference type="SUPFAM" id="SSF46626">
    <property type="entry name" value="Cytochrome c"/>
    <property type="match status" value="1"/>
</dbReference>
<dbReference type="STRING" id="1400863.BN873_980016"/>
<name>W6MCW9_9GAMM</name>
<dbReference type="AlphaFoldDB" id="W6MCW9"/>
<comment type="caution">
    <text evidence="7">The sequence shown here is derived from an EMBL/GenBank/DDBJ whole genome shotgun (WGS) entry which is preliminary data.</text>
</comment>
<evidence type="ECO:0000256" key="3">
    <source>
        <dbReference type="ARBA" id="ARBA00023004"/>
    </source>
</evidence>
<evidence type="ECO:0000256" key="1">
    <source>
        <dbReference type="ARBA" id="ARBA00022617"/>
    </source>
</evidence>
<dbReference type="InterPro" id="IPR009056">
    <property type="entry name" value="Cyt_c-like_dom"/>
</dbReference>
<dbReference type="GO" id="GO:0046872">
    <property type="term" value="F:metal ion binding"/>
    <property type="evidence" value="ECO:0007669"/>
    <property type="project" value="UniProtKB-KW"/>
</dbReference>
<evidence type="ECO:0000313" key="8">
    <source>
        <dbReference type="Proteomes" id="UP000035760"/>
    </source>
</evidence>
<accession>W6MCW9</accession>
<gene>
    <name evidence="7" type="ORF">BN873_980016</name>
</gene>
<keyword evidence="2 4" id="KW-0479">Metal-binding</keyword>
<dbReference type="InterPro" id="IPR015170">
    <property type="entry name" value="DUF1924_SHP"/>
</dbReference>
<dbReference type="OrthoDB" id="5295318at2"/>
<feature type="domain" description="Cytochrome c" evidence="6">
    <location>
        <begin position="42"/>
        <end position="132"/>
    </location>
</feature>
<dbReference type="InterPro" id="IPR036909">
    <property type="entry name" value="Cyt_c-like_dom_sf"/>
</dbReference>
<evidence type="ECO:0000259" key="6">
    <source>
        <dbReference type="PROSITE" id="PS51007"/>
    </source>
</evidence>